<dbReference type="PANTHER" id="PTHR21054:SF2">
    <property type="entry name" value="MIP04191P"/>
    <property type="match status" value="1"/>
</dbReference>
<feature type="domain" description="Jacalin-type lectin" evidence="1">
    <location>
        <begin position="542"/>
        <end position="672"/>
    </location>
</feature>
<sequence>MIIKKENLQEFGISPLAPVIINVQNDEIVHQRILLVYGRAGPRDLAYHSNITVEHHADNFPSTTWPIFNSHFKCLVHLDPGLNNIRFTFDPESCLPEMSPLSTVITINYIPMLQNPPLHLAILVAKDSKCVIDAPPEKVISGDNSLDSVRAKFRCAAYLWQAFTAEQMYRNGFGKRTFRLEEEWQQDTLSNQELSLRQTAKIHIIRTQYTLEELLDPERAQQYQPPPGAPPTTKEDLYSIFMDALEEYGAPFDKQCYIAGLILDSHWDPKMRLIRGHAALGGGGGHVRLGIFGSHTTHAWPKSLEEVVNCFQDETQTDENILANDNNESGTWWRCCNIGIGAMLHEVGHALTCPHSASGIMMRGFNNLNRTFTVKEPNNIHPITPSDESGAHWHRCDTIRFRYHPCFRIPSDPRGSITYKDVSPDFRPLDNSFLICCYSGISLVEIQLNGTYISHLEFLDERFHDDDVELSLEDIMTRVGWKNGDELTLHVIGKNQTENTLQNAHAFLDNSHIIVPIHGKVLRSVRLGRDEGQEFQAIFNKPQSSFQKSPSSSIYSFSPKKPYLSQIIIKAGHYVDSITFIWSDNTVIETGGDGGSEHEFTLDEDEKIIGLNVRAGWHIDGIEIKTNKKSSGWIGGSGGSMHLLHVPKGHEMIGIYGSGDSYVNSLGIIYKKS</sequence>
<dbReference type="GO" id="GO:0005737">
    <property type="term" value="C:cytoplasm"/>
    <property type="evidence" value="ECO:0007669"/>
    <property type="project" value="TreeGrafter"/>
</dbReference>
<gene>
    <name evidence="2" type="ORF">F8M41_013160</name>
</gene>
<dbReference type="PROSITE" id="PS51752">
    <property type="entry name" value="JACALIN_LECTIN"/>
    <property type="match status" value="1"/>
</dbReference>
<dbReference type="Proteomes" id="UP000439903">
    <property type="component" value="Unassembled WGS sequence"/>
</dbReference>
<dbReference type="PANTHER" id="PTHR21054">
    <property type="entry name" value="ZINC METALLOPROTEINASE-RELATED"/>
    <property type="match status" value="1"/>
</dbReference>
<dbReference type="EMBL" id="WTPW01000268">
    <property type="protein sequence ID" value="KAF0528470.1"/>
    <property type="molecule type" value="Genomic_DNA"/>
</dbReference>
<evidence type="ECO:0000259" key="1">
    <source>
        <dbReference type="PROSITE" id="PS51752"/>
    </source>
</evidence>
<dbReference type="InterPro" id="IPR036404">
    <property type="entry name" value="Jacalin-like_lectin_dom_sf"/>
</dbReference>
<dbReference type="OrthoDB" id="74460at2759"/>
<dbReference type="SUPFAM" id="SSF51101">
    <property type="entry name" value="Mannose-binding lectins"/>
    <property type="match status" value="1"/>
</dbReference>
<dbReference type="Pfam" id="PF01419">
    <property type="entry name" value="Jacalin"/>
    <property type="match status" value="1"/>
</dbReference>
<dbReference type="AlphaFoldDB" id="A0A8H4ASR7"/>
<accession>A0A8H4ASR7</accession>
<protein>
    <submittedName>
        <fullName evidence="2">Zinc metalloproteinase</fullName>
    </submittedName>
</protein>
<evidence type="ECO:0000313" key="2">
    <source>
        <dbReference type="EMBL" id="KAF0528470.1"/>
    </source>
</evidence>
<organism evidence="2 3">
    <name type="scientific">Gigaspora margarita</name>
    <dbReference type="NCBI Taxonomy" id="4874"/>
    <lineage>
        <taxon>Eukaryota</taxon>
        <taxon>Fungi</taxon>
        <taxon>Fungi incertae sedis</taxon>
        <taxon>Mucoromycota</taxon>
        <taxon>Glomeromycotina</taxon>
        <taxon>Glomeromycetes</taxon>
        <taxon>Diversisporales</taxon>
        <taxon>Gigasporaceae</taxon>
        <taxon>Gigaspora</taxon>
    </lineage>
</organism>
<dbReference type="InterPro" id="IPR021917">
    <property type="entry name" value="Unchr_Zn-peptidase-like"/>
</dbReference>
<name>A0A8H4ASR7_GIGMA</name>
<dbReference type="Gene3D" id="2.100.10.30">
    <property type="entry name" value="Jacalin-like lectin domain"/>
    <property type="match status" value="1"/>
</dbReference>
<dbReference type="Pfam" id="PF12044">
    <property type="entry name" value="Metallopep"/>
    <property type="match status" value="1"/>
</dbReference>
<proteinExistence type="predicted"/>
<evidence type="ECO:0000313" key="3">
    <source>
        <dbReference type="Proteomes" id="UP000439903"/>
    </source>
</evidence>
<dbReference type="SMART" id="SM00915">
    <property type="entry name" value="Jacalin"/>
    <property type="match status" value="1"/>
</dbReference>
<dbReference type="InterPro" id="IPR001229">
    <property type="entry name" value="Jacalin-like_lectin_dom"/>
</dbReference>
<reference evidence="2 3" key="1">
    <citation type="journal article" date="2019" name="Environ. Microbiol.">
        <title>At the nexus of three kingdoms: the genome of the mycorrhizal fungus Gigaspora margarita provides insights into plant, endobacterial and fungal interactions.</title>
        <authorList>
            <person name="Venice F."/>
            <person name="Ghignone S."/>
            <person name="Salvioli di Fossalunga A."/>
            <person name="Amselem J."/>
            <person name="Novero M."/>
            <person name="Xianan X."/>
            <person name="Sedzielewska Toro K."/>
            <person name="Morin E."/>
            <person name="Lipzen A."/>
            <person name="Grigoriev I.V."/>
            <person name="Henrissat B."/>
            <person name="Martin F.M."/>
            <person name="Bonfante P."/>
        </authorList>
    </citation>
    <scope>NUCLEOTIDE SEQUENCE [LARGE SCALE GENOMIC DNA]</scope>
    <source>
        <strain evidence="2 3">BEG34</strain>
    </source>
</reference>
<comment type="caution">
    <text evidence="2">The sequence shown here is derived from an EMBL/GenBank/DDBJ whole genome shotgun (WGS) entry which is preliminary data.</text>
</comment>
<dbReference type="InterPro" id="IPR053002">
    <property type="entry name" value="Metalloproteinase_M10B"/>
</dbReference>
<keyword evidence="3" id="KW-1185">Reference proteome</keyword>